<feature type="region of interest" description="Disordered" evidence="2">
    <location>
        <begin position="116"/>
        <end position="137"/>
    </location>
</feature>
<organism evidence="4 5">
    <name type="scientific">Phialocephala subalpina</name>
    <dbReference type="NCBI Taxonomy" id="576137"/>
    <lineage>
        <taxon>Eukaryota</taxon>
        <taxon>Fungi</taxon>
        <taxon>Dikarya</taxon>
        <taxon>Ascomycota</taxon>
        <taxon>Pezizomycotina</taxon>
        <taxon>Leotiomycetes</taxon>
        <taxon>Helotiales</taxon>
        <taxon>Mollisiaceae</taxon>
        <taxon>Phialocephala</taxon>
        <taxon>Phialocephala fortinii species complex</taxon>
    </lineage>
</organism>
<dbReference type="InterPro" id="IPR056599">
    <property type="entry name" value="AAA_lid_fung"/>
</dbReference>
<feature type="compositionally biased region" description="Basic and acidic residues" evidence="2">
    <location>
        <begin position="1259"/>
        <end position="1269"/>
    </location>
</feature>
<dbReference type="GO" id="GO:0005524">
    <property type="term" value="F:ATP binding"/>
    <property type="evidence" value="ECO:0007669"/>
    <property type="project" value="InterPro"/>
</dbReference>
<feature type="compositionally biased region" description="Gly residues" evidence="2">
    <location>
        <begin position="1100"/>
        <end position="1110"/>
    </location>
</feature>
<dbReference type="OrthoDB" id="10042665at2759"/>
<dbReference type="Gene3D" id="3.40.50.300">
    <property type="entry name" value="P-loop containing nucleotide triphosphate hydrolases"/>
    <property type="match status" value="1"/>
</dbReference>
<evidence type="ECO:0000256" key="2">
    <source>
        <dbReference type="SAM" id="MobiDB-lite"/>
    </source>
</evidence>
<dbReference type="Pfam" id="PF23232">
    <property type="entry name" value="AAA_lid_13"/>
    <property type="match status" value="1"/>
</dbReference>
<evidence type="ECO:0000313" key="5">
    <source>
        <dbReference type="Proteomes" id="UP000184330"/>
    </source>
</evidence>
<name>A0A1L7X108_9HELO</name>
<feature type="region of interest" description="Disordered" evidence="2">
    <location>
        <begin position="347"/>
        <end position="377"/>
    </location>
</feature>
<reference evidence="4 5" key="1">
    <citation type="submission" date="2016-03" db="EMBL/GenBank/DDBJ databases">
        <authorList>
            <person name="Ploux O."/>
        </authorList>
    </citation>
    <scope>NUCLEOTIDE SEQUENCE [LARGE SCALE GENOMIC DNA]</scope>
    <source>
        <strain evidence="4 5">UAMH 11012</strain>
    </source>
</reference>
<dbReference type="InterPro" id="IPR027417">
    <property type="entry name" value="P-loop_NTPase"/>
</dbReference>
<dbReference type="PANTHER" id="PTHR46411:SF3">
    <property type="entry name" value="AAA+ ATPASE DOMAIN-CONTAINING PROTEIN"/>
    <property type="match status" value="1"/>
</dbReference>
<sequence>MSATDAGDPRRTPPPSPPQPSVTPHGLPEPSTRNTVVRHDTKEDVPKKTSDGETVMVDITTGEQEQAKTERDKILTEIDLQHRDRERAKRLRERDEDRDLSKTIDKSVILNQDDETILDRNADFPGPPPGLHPDELDRLHDKIRELERRVGGIERRRRSSSSSSSSTDSGHEIDGDPEDGDALHGRRTIAEVRECNWEQFKNRFSAHDGEYAIECLLAGDKLRDEIAHEQRRRVLAEQRSMSMSDEKIESALPRQKVRLDKAWSDMMQGTDSKKENEKRWLQRIRINSVPVLKRLGKATGETWSGQPRTFFRPFRAMIHNHDKMKEELQALETKFQESENILNSPVKEPETMNESAGKATAHTPLTTGHNKEGPETSIHTNAESKAAASLTTEGPAKTGINRTDTMLSELPEEPEDSEEQKLEQLMNSEEALQDLRCYVKFVEEKLKPLYHQFDKPENINSHKIRFDDLWYLFRIGEHIYVPNPAKYDITQANANPSDSSKQPPVDQRIWRLFSLYPPNVNYKVAPLKESKGRLLVPEHVVEKDRNSRVRCYYLDYDGESYGPVVKEFNIAYFTGEKSIRELEVYPLRFATDRDAIRKEHQDLGRNFVQYLTERPLAYNGWTLTTDPEGDAINNSNGDAIKFPEHIDSDVIVDFKEAFQTYPPWRPDFQYKTAGTPKTTTDTDNFFVIRWSDAKRTESLSKTAEMVVEDDDVDSIERNQNLEKDPYLKKGGGNKIFSDEDLLILPRRLFAYALRERRFVHVDVRFLKPIAEHLDGFKSLKIDDDHRKMIQSLVSFHFKKKEIEKKGREISTQDLIRGKGRGLVILLHGVPGVGKTATAEAVAQANRKPLFPITCGDLGFTPESVETSLNEIFRLAHLWDCVLLLDEADIFLSQRTKDDLKRNALVSVFLRILEYFNGILFLTTNRPGTLDEAVKSRVHMSLYYSPLGESETEEIFRLNLARLKEIEEQRAAASGEAALFIFDDEIIGFAKQHYRKHINGPGRWNGRQIRNAFQIAASLAHYDGDSNPGAQRQLGARHFQTVDEATTKYDQYRAGISGKLEDELAHEREERWDGFQSAERERGGKRRTSFYGEDKRYAAHGHGGGGAGYGGHMPSSQFQTPSPMAYGKVTSVQSQGPPPQMMGAMQYPPSPTPPQKTGPPPGQAQYHGGPPQEQYPTGVFSTPGSQQLPPLQQQGYAPQAHQYHVTQEPASYAQGASGPSSDPRYGSPNQEYAGRGPSPLGATVQGGGQPSSYGVSRPYDPTRDVFVHGP</sequence>
<keyword evidence="1" id="KW-0175">Coiled coil</keyword>
<proteinExistence type="predicted"/>
<feature type="domain" description="AAA+ ATPase" evidence="3">
    <location>
        <begin position="820"/>
        <end position="948"/>
    </location>
</feature>
<dbReference type="SUPFAM" id="SSF52540">
    <property type="entry name" value="P-loop containing nucleoside triphosphate hydrolases"/>
    <property type="match status" value="1"/>
</dbReference>
<keyword evidence="5" id="KW-1185">Reference proteome</keyword>
<dbReference type="SMART" id="SM00382">
    <property type="entry name" value="AAA"/>
    <property type="match status" value="1"/>
</dbReference>
<feature type="region of interest" description="Disordered" evidence="2">
    <location>
        <begin position="1071"/>
        <end position="1269"/>
    </location>
</feature>
<dbReference type="GO" id="GO:0016887">
    <property type="term" value="F:ATP hydrolysis activity"/>
    <property type="evidence" value="ECO:0007669"/>
    <property type="project" value="InterPro"/>
</dbReference>
<dbReference type="Proteomes" id="UP000184330">
    <property type="component" value="Unassembled WGS sequence"/>
</dbReference>
<feature type="region of interest" description="Disordered" evidence="2">
    <location>
        <begin position="149"/>
        <end position="183"/>
    </location>
</feature>
<feature type="compositionally biased region" description="Basic and acidic residues" evidence="2">
    <location>
        <begin position="1071"/>
        <end position="1081"/>
    </location>
</feature>
<gene>
    <name evidence="4" type="ORF">PAC_08597</name>
</gene>
<evidence type="ECO:0000256" key="1">
    <source>
        <dbReference type="SAM" id="Coils"/>
    </source>
</evidence>
<feature type="compositionally biased region" description="Basic and acidic residues" evidence="2">
    <location>
        <begin position="37"/>
        <end position="51"/>
    </location>
</feature>
<protein>
    <recommendedName>
        <fullName evidence="3">AAA+ ATPase domain-containing protein</fullName>
    </recommendedName>
</protein>
<dbReference type="PANTHER" id="PTHR46411">
    <property type="entry name" value="FAMILY ATPASE, PUTATIVE-RELATED"/>
    <property type="match status" value="1"/>
</dbReference>
<dbReference type="EMBL" id="FJOG01000012">
    <property type="protein sequence ID" value="CZR58705.1"/>
    <property type="molecule type" value="Genomic_DNA"/>
</dbReference>
<dbReference type="Pfam" id="PF00004">
    <property type="entry name" value="AAA"/>
    <property type="match status" value="1"/>
</dbReference>
<feature type="compositionally biased region" description="Basic and acidic residues" evidence="2">
    <location>
        <begin position="65"/>
        <end position="101"/>
    </location>
</feature>
<dbReference type="InterPro" id="IPR003959">
    <property type="entry name" value="ATPase_AAA_core"/>
</dbReference>
<dbReference type="CDD" id="cd19481">
    <property type="entry name" value="RecA-like_protease"/>
    <property type="match status" value="1"/>
</dbReference>
<feature type="compositionally biased region" description="Pro residues" evidence="2">
    <location>
        <begin position="12"/>
        <end position="21"/>
    </location>
</feature>
<dbReference type="Pfam" id="PF22942">
    <property type="entry name" value="DUF7025"/>
    <property type="match status" value="1"/>
</dbReference>
<evidence type="ECO:0000259" key="3">
    <source>
        <dbReference type="SMART" id="SM00382"/>
    </source>
</evidence>
<feature type="region of interest" description="Disordered" evidence="2">
    <location>
        <begin position="1"/>
        <end position="101"/>
    </location>
</feature>
<dbReference type="InterPro" id="IPR054289">
    <property type="entry name" value="DUF7025"/>
</dbReference>
<feature type="compositionally biased region" description="Pro residues" evidence="2">
    <location>
        <begin position="1147"/>
        <end position="1161"/>
    </location>
</feature>
<accession>A0A1L7X108</accession>
<dbReference type="InterPro" id="IPR003593">
    <property type="entry name" value="AAA+_ATPase"/>
</dbReference>
<evidence type="ECO:0000313" key="4">
    <source>
        <dbReference type="EMBL" id="CZR58705.1"/>
    </source>
</evidence>
<dbReference type="AlphaFoldDB" id="A0A1L7X108"/>
<feature type="coiled-coil region" evidence="1">
    <location>
        <begin position="314"/>
        <end position="341"/>
    </location>
</feature>